<dbReference type="Pfam" id="PF02424">
    <property type="entry name" value="ApbE"/>
    <property type="match status" value="1"/>
</dbReference>
<dbReference type="PANTHER" id="PTHR30040:SF2">
    <property type="entry name" value="FAD:PROTEIN FMN TRANSFERASE"/>
    <property type="match status" value="1"/>
</dbReference>
<dbReference type="PANTHER" id="PTHR30040">
    <property type="entry name" value="THIAMINE BIOSYNTHESIS LIPOPROTEIN APBE"/>
    <property type="match status" value="1"/>
</dbReference>
<evidence type="ECO:0000256" key="10">
    <source>
        <dbReference type="ARBA" id="ARBA00048540"/>
    </source>
</evidence>
<name>A0ABX2K384_9MYCO</name>
<keyword evidence="7" id="KW-0274">FAD</keyword>
<evidence type="ECO:0000313" key="11">
    <source>
        <dbReference type="EMBL" id="NTY61543.1"/>
    </source>
</evidence>
<dbReference type="InterPro" id="IPR003374">
    <property type="entry name" value="ApbE-like_sf"/>
</dbReference>
<organism evidence="11 12">
    <name type="scientific">Mycolicibacterium sphagni</name>
    <dbReference type="NCBI Taxonomy" id="1786"/>
    <lineage>
        <taxon>Bacteria</taxon>
        <taxon>Bacillati</taxon>
        <taxon>Actinomycetota</taxon>
        <taxon>Actinomycetes</taxon>
        <taxon>Mycobacteriales</taxon>
        <taxon>Mycobacteriaceae</taxon>
        <taxon>Mycolicibacterium</taxon>
    </lineage>
</organism>
<keyword evidence="8" id="KW-0460">Magnesium</keyword>
<evidence type="ECO:0000256" key="7">
    <source>
        <dbReference type="ARBA" id="ARBA00022827"/>
    </source>
</evidence>
<gene>
    <name evidence="11" type="ORF">FEG63_18510</name>
</gene>
<keyword evidence="12" id="KW-1185">Reference proteome</keyword>
<dbReference type="Gene3D" id="3.10.520.10">
    <property type="entry name" value="ApbE-like domains"/>
    <property type="match status" value="1"/>
</dbReference>
<keyword evidence="6" id="KW-0479">Metal-binding</keyword>
<evidence type="ECO:0000313" key="12">
    <source>
        <dbReference type="Proteomes" id="UP000708347"/>
    </source>
</evidence>
<dbReference type="Proteomes" id="UP000708347">
    <property type="component" value="Unassembled WGS sequence"/>
</dbReference>
<evidence type="ECO:0000256" key="8">
    <source>
        <dbReference type="ARBA" id="ARBA00022842"/>
    </source>
</evidence>
<dbReference type="EMBL" id="VBSB01000010">
    <property type="protein sequence ID" value="NTY61543.1"/>
    <property type="molecule type" value="Genomic_DNA"/>
</dbReference>
<sequence>MASHVVTTLWISRLVSHSALVNLAESEWTRWSTGMHLLVTDPAALSAARAIVDTVLDDVEDAASRFRPDSEICELAAAGGVRTAVSPVLADLIDAALAAARWTDGDVDPTVGSAMIALGYDRDIADLDPSTSRLGSVTIPSDWSMVEFDGRSVLLPAGVLLDLGATAKALAADWCAQRVQVRTGSGVLVNLGGDIATAGAPPNGGWHVLVQDTDDDPPCQIALGAGTGLATSSTCRRRWWRGDDLVHHIVDPRTGRSADPVWRSVTVAAASCLAANTISTAAIIRGHRAPDWIATLGIAARLIDRTGAVRTVGKWPQS</sequence>
<accession>A0ABX2K384</accession>
<evidence type="ECO:0000256" key="9">
    <source>
        <dbReference type="ARBA" id="ARBA00031306"/>
    </source>
</evidence>
<evidence type="ECO:0000256" key="5">
    <source>
        <dbReference type="ARBA" id="ARBA00022679"/>
    </source>
</evidence>
<protein>
    <recommendedName>
        <fullName evidence="3">FAD:protein FMN transferase</fullName>
        <ecNumber evidence="2">2.7.1.180</ecNumber>
    </recommendedName>
    <alternativeName>
        <fullName evidence="9">Flavin transferase</fullName>
    </alternativeName>
</protein>
<evidence type="ECO:0000256" key="4">
    <source>
        <dbReference type="ARBA" id="ARBA00022630"/>
    </source>
</evidence>
<comment type="cofactor">
    <cofactor evidence="1">
        <name>Mg(2+)</name>
        <dbReference type="ChEBI" id="CHEBI:18420"/>
    </cofactor>
</comment>
<comment type="catalytic activity">
    <reaction evidence="10">
        <text>L-threonyl-[protein] + FAD = FMN-L-threonyl-[protein] + AMP + H(+)</text>
        <dbReference type="Rhea" id="RHEA:36847"/>
        <dbReference type="Rhea" id="RHEA-COMP:11060"/>
        <dbReference type="Rhea" id="RHEA-COMP:11061"/>
        <dbReference type="ChEBI" id="CHEBI:15378"/>
        <dbReference type="ChEBI" id="CHEBI:30013"/>
        <dbReference type="ChEBI" id="CHEBI:57692"/>
        <dbReference type="ChEBI" id="CHEBI:74257"/>
        <dbReference type="ChEBI" id="CHEBI:456215"/>
        <dbReference type="EC" id="2.7.1.180"/>
    </reaction>
</comment>
<dbReference type="SUPFAM" id="SSF143631">
    <property type="entry name" value="ApbE-like"/>
    <property type="match status" value="1"/>
</dbReference>
<dbReference type="InterPro" id="IPR024932">
    <property type="entry name" value="ApbE"/>
</dbReference>
<reference evidence="11 12" key="1">
    <citation type="submission" date="2019-05" db="EMBL/GenBank/DDBJ databases">
        <title>Mycolicibacterium sphagni ENV482 genome assembly.</title>
        <authorList>
            <person name="Chen W."/>
            <person name="Faulkner N.W."/>
            <person name="Hyman M.R."/>
        </authorList>
    </citation>
    <scope>NUCLEOTIDE SEQUENCE [LARGE SCALE GENOMIC DNA]</scope>
    <source>
        <strain evidence="11 12">ENV482</strain>
    </source>
</reference>
<evidence type="ECO:0000256" key="2">
    <source>
        <dbReference type="ARBA" id="ARBA00011955"/>
    </source>
</evidence>
<dbReference type="RefSeq" id="WP_174399281.1">
    <property type="nucleotide sequence ID" value="NZ_VBSB01000010.1"/>
</dbReference>
<evidence type="ECO:0000256" key="6">
    <source>
        <dbReference type="ARBA" id="ARBA00022723"/>
    </source>
</evidence>
<evidence type="ECO:0000256" key="3">
    <source>
        <dbReference type="ARBA" id="ARBA00016337"/>
    </source>
</evidence>
<dbReference type="EC" id="2.7.1.180" evidence="2"/>
<evidence type="ECO:0000256" key="1">
    <source>
        <dbReference type="ARBA" id="ARBA00001946"/>
    </source>
</evidence>
<comment type="caution">
    <text evidence="11">The sequence shown here is derived from an EMBL/GenBank/DDBJ whole genome shotgun (WGS) entry which is preliminary data.</text>
</comment>
<keyword evidence="5 11" id="KW-0808">Transferase</keyword>
<dbReference type="GO" id="GO:0016740">
    <property type="term" value="F:transferase activity"/>
    <property type="evidence" value="ECO:0007669"/>
    <property type="project" value="UniProtKB-KW"/>
</dbReference>
<proteinExistence type="predicted"/>
<keyword evidence="4" id="KW-0285">Flavoprotein</keyword>